<feature type="transmembrane region" description="Helical" evidence="1">
    <location>
        <begin position="260"/>
        <end position="283"/>
    </location>
</feature>
<dbReference type="CDD" id="cd01949">
    <property type="entry name" value="GGDEF"/>
    <property type="match status" value="1"/>
</dbReference>
<dbReference type="Gene3D" id="3.30.70.270">
    <property type="match status" value="1"/>
</dbReference>
<keyword evidence="1" id="KW-0472">Membrane</keyword>
<accession>A0A3B1A511</accession>
<dbReference type="SUPFAM" id="SSF55073">
    <property type="entry name" value="Nucleotide cyclase"/>
    <property type="match status" value="1"/>
</dbReference>
<dbReference type="SMART" id="SM00267">
    <property type="entry name" value="GGDEF"/>
    <property type="match status" value="1"/>
</dbReference>
<evidence type="ECO:0000256" key="1">
    <source>
        <dbReference type="SAM" id="Phobius"/>
    </source>
</evidence>
<dbReference type="GO" id="GO:0005886">
    <property type="term" value="C:plasma membrane"/>
    <property type="evidence" value="ECO:0007669"/>
    <property type="project" value="TreeGrafter"/>
</dbReference>
<protein>
    <submittedName>
        <fullName evidence="3">SENSORY BOX/GGDEF FAMILY PROTEIN</fullName>
    </submittedName>
</protein>
<dbReference type="PANTHER" id="PTHR45138:SF9">
    <property type="entry name" value="DIGUANYLATE CYCLASE DGCM-RELATED"/>
    <property type="match status" value="1"/>
</dbReference>
<dbReference type="Pfam" id="PF00990">
    <property type="entry name" value="GGDEF"/>
    <property type="match status" value="1"/>
</dbReference>
<dbReference type="FunFam" id="3.30.70.270:FF:000001">
    <property type="entry name" value="Diguanylate cyclase domain protein"/>
    <property type="match status" value="1"/>
</dbReference>
<dbReference type="PROSITE" id="PS50887">
    <property type="entry name" value="GGDEF"/>
    <property type="match status" value="1"/>
</dbReference>
<sequence length="491" mass="55898">MHSETGSVKSYSKYYLIVIGLLVIILMVFSGFFRIKDFNQYQTAIAERAVKVTSNGIAQLLIERARQVNLLIRDQVDYIRLHTENSTSLFIRDKLTNQIENYFPAYVGFVITNQNNKVIVEGLSEATGRSCLEKSKAVEDPAKVEIVMHTDTVDFHYDVISNWGNDKSGGLFIMSFKVDDIINLLKFAQPHLHELLITSDVNYEVYMTVMGSQETLNRNINILIPDEIERIMTSQAIDKTNWRLVDMRSETLFSEYNTKVYYQIILVTALFCILLFVALRIIFSEEKKRSVIEQKLRDSKDRLLSTNVELKKVAVTDAVTGISSRRSFDERIVQEISRGRRNEEPLAVIMADIDHFKLYNDTFGHTHGDETLYKVAQAIKSVLKRPTDFVARYGGEEFVILLVNTQIDGAKIIANDIRNAVLDLKVPHLSGDEEFVTLSLGISVAQNPYSVVTTKQLVEQADKALYQAKDNGRNQVCLYQDESSTNVQSMI</sequence>
<dbReference type="InterPro" id="IPR029787">
    <property type="entry name" value="Nucleotide_cyclase"/>
</dbReference>
<dbReference type="GO" id="GO:1902201">
    <property type="term" value="P:negative regulation of bacterial-type flagellum-dependent cell motility"/>
    <property type="evidence" value="ECO:0007669"/>
    <property type="project" value="TreeGrafter"/>
</dbReference>
<feature type="domain" description="GGDEF" evidence="2">
    <location>
        <begin position="344"/>
        <end position="481"/>
    </location>
</feature>
<evidence type="ECO:0000313" key="3">
    <source>
        <dbReference type="EMBL" id="VAW94832.1"/>
    </source>
</evidence>
<proteinExistence type="predicted"/>
<keyword evidence="1" id="KW-0812">Transmembrane</keyword>
<dbReference type="AlphaFoldDB" id="A0A3B1A511"/>
<gene>
    <name evidence="3" type="ORF">MNBD_GAMMA22-1652</name>
</gene>
<dbReference type="InterPro" id="IPR000160">
    <property type="entry name" value="GGDEF_dom"/>
</dbReference>
<organism evidence="3">
    <name type="scientific">hydrothermal vent metagenome</name>
    <dbReference type="NCBI Taxonomy" id="652676"/>
    <lineage>
        <taxon>unclassified sequences</taxon>
        <taxon>metagenomes</taxon>
        <taxon>ecological metagenomes</taxon>
    </lineage>
</organism>
<keyword evidence="1" id="KW-1133">Transmembrane helix</keyword>
<dbReference type="GO" id="GO:0043709">
    <property type="term" value="P:cell adhesion involved in single-species biofilm formation"/>
    <property type="evidence" value="ECO:0007669"/>
    <property type="project" value="TreeGrafter"/>
</dbReference>
<feature type="transmembrane region" description="Helical" evidence="1">
    <location>
        <begin position="12"/>
        <end position="33"/>
    </location>
</feature>
<name>A0A3B1A511_9ZZZZ</name>
<evidence type="ECO:0000259" key="2">
    <source>
        <dbReference type="PROSITE" id="PS50887"/>
    </source>
</evidence>
<dbReference type="EMBL" id="UOFS01000019">
    <property type="protein sequence ID" value="VAW94832.1"/>
    <property type="molecule type" value="Genomic_DNA"/>
</dbReference>
<dbReference type="PANTHER" id="PTHR45138">
    <property type="entry name" value="REGULATORY COMPONENTS OF SENSORY TRANSDUCTION SYSTEM"/>
    <property type="match status" value="1"/>
</dbReference>
<reference evidence="3" key="1">
    <citation type="submission" date="2018-06" db="EMBL/GenBank/DDBJ databases">
        <authorList>
            <person name="Zhirakovskaya E."/>
        </authorList>
    </citation>
    <scope>NUCLEOTIDE SEQUENCE</scope>
</reference>
<dbReference type="InterPro" id="IPR050469">
    <property type="entry name" value="Diguanylate_Cyclase"/>
</dbReference>
<dbReference type="GO" id="GO:0052621">
    <property type="term" value="F:diguanylate cyclase activity"/>
    <property type="evidence" value="ECO:0007669"/>
    <property type="project" value="TreeGrafter"/>
</dbReference>
<dbReference type="InterPro" id="IPR043128">
    <property type="entry name" value="Rev_trsase/Diguanyl_cyclase"/>
</dbReference>
<dbReference type="NCBIfam" id="TIGR00254">
    <property type="entry name" value="GGDEF"/>
    <property type="match status" value="1"/>
</dbReference>